<organism evidence="1 2">
    <name type="scientific">Anaeroplasma bactoclasticum</name>
    <dbReference type="NCBI Taxonomy" id="2088"/>
    <lineage>
        <taxon>Bacteria</taxon>
        <taxon>Bacillati</taxon>
        <taxon>Mycoplasmatota</taxon>
        <taxon>Mollicutes</taxon>
        <taxon>Anaeroplasmatales</taxon>
        <taxon>Anaeroplasmataceae</taxon>
        <taxon>Anaeroplasma</taxon>
    </lineage>
</organism>
<dbReference type="InParanoid" id="A0A397S1C9"/>
<evidence type="ECO:0000313" key="2">
    <source>
        <dbReference type="Proteomes" id="UP000266506"/>
    </source>
</evidence>
<evidence type="ECO:0000313" key="1">
    <source>
        <dbReference type="EMBL" id="RIA78499.1"/>
    </source>
</evidence>
<dbReference type="EMBL" id="QXEV01000001">
    <property type="protein sequence ID" value="RIA78499.1"/>
    <property type="molecule type" value="Genomic_DNA"/>
</dbReference>
<name>A0A397S1C9_9MOLU</name>
<keyword evidence="2" id="KW-1185">Reference proteome</keyword>
<accession>A0A397S1C9</accession>
<protein>
    <submittedName>
        <fullName evidence="1">Uncharacterized protein</fullName>
    </submittedName>
</protein>
<dbReference type="AlphaFoldDB" id="A0A397S1C9"/>
<reference evidence="1 2" key="1">
    <citation type="submission" date="2018-08" db="EMBL/GenBank/DDBJ databases">
        <title>Genomic Encyclopedia of Archaeal and Bacterial Type Strains, Phase II (KMG-II): from individual species to whole genera.</title>
        <authorList>
            <person name="Goeker M."/>
        </authorList>
    </citation>
    <scope>NUCLEOTIDE SEQUENCE [LARGE SCALE GENOMIC DNA]</scope>
    <source>
        <strain evidence="1 2">ATCC 27112</strain>
    </source>
</reference>
<gene>
    <name evidence="1" type="ORF">EI71_00060</name>
</gene>
<proteinExistence type="predicted"/>
<comment type="caution">
    <text evidence="1">The sequence shown here is derived from an EMBL/GenBank/DDBJ whole genome shotgun (WGS) entry which is preliminary data.</text>
</comment>
<dbReference type="RefSeq" id="WP_162849614.1">
    <property type="nucleotide sequence ID" value="NZ_QXEV01000001.1"/>
</dbReference>
<sequence length="52" mass="5553">MNTLLIVVLVALAIAVIAYLSNVTLDMSGNAKGKCNSEDYQIADKIAAKRNN</sequence>
<dbReference type="Proteomes" id="UP000266506">
    <property type="component" value="Unassembled WGS sequence"/>
</dbReference>